<dbReference type="GO" id="GO:0005576">
    <property type="term" value="C:extracellular region"/>
    <property type="evidence" value="ECO:0007669"/>
    <property type="project" value="InterPro"/>
</dbReference>
<feature type="signal peptide" evidence="6">
    <location>
        <begin position="1"/>
        <end position="20"/>
    </location>
</feature>
<comment type="caution">
    <text evidence="8">The sequence shown here is derived from an EMBL/GenBank/DDBJ whole genome shotgun (WGS) entry which is preliminary data.</text>
</comment>
<protein>
    <submittedName>
        <fullName evidence="8">Peritrophin-1</fullName>
    </submittedName>
</protein>
<keyword evidence="3" id="KW-0677">Repeat</keyword>
<organism evidence="8 9">
    <name type="scientific">Orchesella cincta</name>
    <name type="common">Springtail</name>
    <name type="synonym">Podura cincta</name>
    <dbReference type="NCBI Taxonomy" id="48709"/>
    <lineage>
        <taxon>Eukaryota</taxon>
        <taxon>Metazoa</taxon>
        <taxon>Ecdysozoa</taxon>
        <taxon>Arthropoda</taxon>
        <taxon>Hexapoda</taxon>
        <taxon>Collembola</taxon>
        <taxon>Entomobryomorpha</taxon>
        <taxon>Entomobryoidea</taxon>
        <taxon>Orchesellidae</taxon>
        <taxon>Orchesellinae</taxon>
        <taxon>Orchesella</taxon>
    </lineage>
</organism>
<feature type="chain" id="PRO_5008904007" evidence="6">
    <location>
        <begin position="21"/>
        <end position="345"/>
    </location>
</feature>
<evidence type="ECO:0000313" key="9">
    <source>
        <dbReference type="Proteomes" id="UP000094527"/>
    </source>
</evidence>
<dbReference type="InterPro" id="IPR051940">
    <property type="entry name" value="Chitin_bind-dev_reg"/>
</dbReference>
<dbReference type="InterPro" id="IPR002557">
    <property type="entry name" value="Chitin-bd_dom"/>
</dbReference>
<keyword evidence="2 6" id="KW-0732">Signal</keyword>
<dbReference type="Pfam" id="PF01607">
    <property type="entry name" value="CBM_14"/>
    <property type="match status" value="1"/>
</dbReference>
<dbReference type="AlphaFoldDB" id="A0A1D2MGT2"/>
<evidence type="ECO:0000256" key="3">
    <source>
        <dbReference type="ARBA" id="ARBA00022737"/>
    </source>
</evidence>
<dbReference type="PANTHER" id="PTHR23301:SF0">
    <property type="entry name" value="CHITIN-BINDING TYPE-2 DOMAIN-CONTAINING PROTEIN-RELATED"/>
    <property type="match status" value="1"/>
</dbReference>
<dbReference type="EMBL" id="LJIJ01001323">
    <property type="protein sequence ID" value="ODM92133.1"/>
    <property type="molecule type" value="Genomic_DNA"/>
</dbReference>
<sequence>MRVSGFVVLFICSIFEYSQGQLVDCPPEGIAYIPHHECNKYTICLNGDGTEMECPALLYFNPETNQCDFPENVIDCRGGTRPPIITSSTTENPSTVPPPPGALTECGQTVIADTGIIQYKLNQSYDVGELCSFIIRFESGFMNSTVTLVANGFSEVDSDSITLLRLVNGVGTAQRLGHQQQTANFLGDGVIIIFKTNSSNGSGFQLHFDGFMVWPWRDPKPELGTESIFTSETGSPLPANFVPYNISDNTNNYFIFTSGSRLITESYIRLSLTIAGDMGNPTNACFSRFVVHSFEQEFERGNYICWYTYQEREYNFETRGLLIAEQLNYAYQPTNTTAVFRWQIG</sequence>
<gene>
    <name evidence="8" type="ORF">Ocin01_14549</name>
</gene>
<evidence type="ECO:0000256" key="2">
    <source>
        <dbReference type="ARBA" id="ARBA00022729"/>
    </source>
</evidence>
<evidence type="ECO:0000256" key="1">
    <source>
        <dbReference type="ARBA" id="ARBA00022669"/>
    </source>
</evidence>
<name>A0A1D2MGT2_ORCCI</name>
<evidence type="ECO:0000313" key="8">
    <source>
        <dbReference type="EMBL" id="ODM92133.1"/>
    </source>
</evidence>
<keyword evidence="1" id="KW-0147">Chitin-binding</keyword>
<evidence type="ECO:0000256" key="5">
    <source>
        <dbReference type="ARBA" id="ARBA00023180"/>
    </source>
</evidence>
<dbReference type="SUPFAM" id="SSF57625">
    <property type="entry name" value="Invertebrate chitin-binding proteins"/>
    <property type="match status" value="1"/>
</dbReference>
<dbReference type="Proteomes" id="UP000094527">
    <property type="component" value="Unassembled WGS sequence"/>
</dbReference>
<evidence type="ECO:0000256" key="4">
    <source>
        <dbReference type="ARBA" id="ARBA00023157"/>
    </source>
</evidence>
<proteinExistence type="predicted"/>
<dbReference type="GO" id="GO:0008061">
    <property type="term" value="F:chitin binding"/>
    <property type="evidence" value="ECO:0007669"/>
    <property type="project" value="UniProtKB-KW"/>
</dbReference>
<accession>A0A1D2MGT2</accession>
<dbReference type="SMART" id="SM00494">
    <property type="entry name" value="ChtBD2"/>
    <property type="match status" value="1"/>
</dbReference>
<reference evidence="8 9" key="1">
    <citation type="journal article" date="2016" name="Genome Biol. Evol.">
        <title>Gene Family Evolution Reflects Adaptation to Soil Environmental Stressors in the Genome of the Collembolan Orchesella cincta.</title>
        <authorList>
            <person name="Faddeeva-Vakhrusheva A."/>
            <person name="Derks M.F."/>
            <person name="Anvar S.Y."/>
            <person name="Agamennone V."/>
            <person name="Suring W."/>
            <person name="Smit S."/>
            <person name="van Straalen N.M."/>
            <person name="Roelofs D."/>
        </authorList>
    </citation>
    <scope>NUCLEOTIDE SEQUENCE [LARGE SCALE GENOMIC DNA]</scope>
    <source>
        <tissue evidence="8">Mixed pool</tissue>
    </source>
</reference>
<evidence type="ECO:0000256" key="6">
    <source>
        <dbReference type="SAM" id="SignalP"/>
    </source>
</evidence>
<dbReference type="InterPro" id="IPR036508">
    <property type="entry name" value="Chitin-bd_dom_sf"/>
</dbReference>
<dbReference type="PANTHER" id="PTHR23301">
    <property type="entry name" value="CHITIN BINDING PERITROPHIN-A"/>
    <property type="match status" value="1"/>
</dbReference>
<dbReference type="Gene3D" id="2.170.140.10">
    <property type="entry name" value="Chitin binding domain"/>
    <property type="match status" value="1"/>
</dbReference>
<feature type="domain" description="Chitin-binding type-2" evidence="7">
    <location>
        <begin position="22"/>
        <end position="78"/>
    </location>
</feature>
<dbReference type="OrthoDB" id="6020543at2759"/>
<keyword evidence="5" id="KW-0325">Glycoprotein</keyword>
<dbReference type="PROSITE" id="PS50940">
    <property type="entry name" value="CHIT_BIND_II"/>
    <property type="match status" value="1"/>
</dbReference>
<keyword evidence="4" id="KW-1015">Disulfide bond</keyword>
<evidence type="ECO:0000259" key="7">
    <source>
        <dbReference type="PROSITE" id="PS50940"/>
    </source>
</evidence>
<keyword evidence="9" id="KW-1185">Reference proteome</keyword>